<dbReference type="PANTHER" id="PTHR43941:SF1">
    <property type="entry name" value="STRUCTURAL MAINTENANCE OF CHROMOSOMES PROTEIN 2"/>
    <property type="match status" value="1"/>
</dbReference>
<dbReference type="GO" id="GO:0007076">
    <property type="term" value="P:mitotic chromosome condensation"/>
    <property type="evidence" value="ECO:0007669"/>
    <property type="project" value="TreeGrafter"/>
</dbReference>
<feature type="coiled-coil region" evidence="1">
    <location>
        <begin position="530"/>
        <end position="571"/>
    </location>
</feature>
<sequence>MQFSLVFISMLVAAVAAHEITFICDTGDRGFCCRSTTSDDCLEAVKRGDADNRHWKCDDESKNPAPKCCNDVQYTPFSPEESSEIELQSSEQGKRVRFSNPGPAVDSDSASSGLTPFIRRTSLSTPTSNRRHSTPAALRISNRAHYDAPISGTLQFESLRQVLDGRVKRRLRRNRLSEEINIIEWDKRHETKQRKNEVERLRQELAAKDLEVQSMRDEQDIASQIEGESGMSVYTSTTQSTKIQELEQVIVDLRAELQRKEDSSAEEHDWTIAARDPFDFDDDDDNMITNYDDDDFMESDDLITTPTRLNTSFPSPPSTVPNTPCRSASSTSLGIQACLPIPDPEKDMLRTQLEALQTEVSKLSSAIAFKDDHNTRLTEKLTDFLPVDESHDHSSLDSALDSVLTELALSQSNALEQHHAFSALKNEIGILGFSSSGPEEALEIIGRQFRQARLDLEYLTPGEVVEGFENHKLLEMLVSRIKVLIEKVNERDDTIDEYHEQELSLRQQLNTRVSVADALHKELYLANTVVGDLREEIEEKEVSNERLQSALEGYREEVRGLELLIGRMETEAQITQTRLRNEVADVQNHLQDEVLKHDTTRASDEGKDMMVMELERRLTSALTAASEMQQQLAALNSSRDASIAEKDSIIQQLRDQGTEMKKEHGEGIATRDSRLTELQSEVERINEALKSAHSTILALQLENQGLRAQVQGEKTRGLLVVQAMRDQLTRVLDTGMGYINGDVSVQGPFQEENSHTVETSNHDQSVVRRGRFLDADLARKGGKKRRKYDSGLGFLEEESEGETHMNIETQA</sequence>
<dbReference type="OrthoDB" id="3532430at2759"/>
<evidence type="ECO:0000313" key="5">
    <source>
        <dbReference type="Proteomes" id="UP000566819"/>
    </source>
</evidence>
<feature type="coiled-coil region" evidence="1">
    <location>
        <begin position="188"/>
        <end position="218"/>
    </location>
</feature>
<evidence type="ECO:0000256" key="2">
    <source>
        <dbReference type="SAM" id="MobiDB-lite"/>
    </source>
</evidence>
<dbReference type="AlphaFoldDB" id="A0A8H4RV96"/>
<protein>
    <submittedName>
        <fullName evidence="4">Uncharacterized protein</fullName>
    </submittedName>
</protein>
<dbReference type="GO" id="GO:0003682">
    <property type="term" value="F:chromatin binding"/>
    <property type="evidence" value="ECO:0007669"/>
    <property type="project" value="TreeGrafter"/>
</dbReference>
<dbReference type="GO" id="GO:0000796">
    <property type="term" value="C:condensin complex"/>
    <property type="evidence" value="ECO:0007669"/>
    <property type="project" value="TreeGrafter"/>
</dbReference>
<evidence type="ECO:0000256" key="1">
    <source>
        <dbReference type="SAM" id="Coils"/>
    </source>
</evidence>
<dbReference type="EMBL" id="JAAMPI010000104">
    <property type="protein sequence ID" value="KAF4635695.1"/>
    <property type="molecule type" value="Genomic_DNA"/>
</dbReference>
<name>A0A8H4RV96_9HELO</name>
<comment type="caution">
    <text evidence="4">The sequence shown here is derived from an EMBL/GenBank/DDBJ whole genome shotgun (WGS) entry which is preliminary data.</text>
</comment>
<dbReference type="Proteomes" id="UP000566819">
    <property type="component" value="Unassembled WGS sequence"/>
</dbReference>
<accession>A0A8H4RV96</accession>
<keyword evidence="5" id="KW-1185">Reference proteome</keyword>
<keyword evidence="1" id="KW-0175">Coiled coil</keyword>
<dbReference type="GO" id="GO:0000785">
    <property type="term" value="C:chromatin"/>
    <property type="evidence" value="ECO:0007669"/>
    <property type="project" value="TreeGrafter"/>
</dbReference>
<feature type="signal peptide" evidence="3">
    <location>
        <begin position="1"/>
        <end position="17"/>
    </location>
</feature>
<feature type="region of interest" description="Disordered" evidence="2">
    <location>
        <begin position="90"/>
        <end position="134"/>
    </location>
</feature>
<organism evidence="4 5">
    <name type="scientific">Cudoniella acicularis</name>
    <dbReference type="NCBI Taxonomy" id="354080"/>
    <lineage>
        <taxon>Eukaryota</taxon>
        <taxon>Fungi</taxon>
        <taxon>Dikarya</taxon>
        <taxon>Ascomycota</taxon>
        <taxon>Pezizomycotina</taxon>
        <taxon>Leotiomycetes</taxon>
        <taxon>Helotiales</taxon>
        <taxon>Tricladiaceae</taxon>
        <taxon>Cudoniella</taxon>
    </lineage>
</organism>
<evidence type="ECO:0000313" key="4">
    <source>
        <dbReference type="EMBL" id="KAF4635695.1"/>
    </source>
</evidence>
<evidence type="ECO:0000256" key="3">
    <source>
        <dbReference type="SAM" id="SignalP"/>
    </source>
</evidence>
<reference evidence="4 5" key="1">
    <citation type="submission" date="2020-03" db="EMBL/GenBank/DDBJ databases">
        <title>Draft Genome Sequence of Cudoniella acicularis.</title>
        <authorList>
            <person name="Buettner E."/>
            <person name="Kellner H."/>
        </authorList>
    </citation>
    <scope>NUCLEOTIDE SEQUENCE [LARGE SCALE GENOMIC DNA]</scope>
    <source>
        <strain evidence="4 5">DSM 108380</strain>
    </source>
</reference>
<proteinExistence type="predicted"/>
<gene>
    <name evidence="4" type="ORF">G7Y89_g2386</name>
</gene>
<dbReference type="PANTHER" id="PTHR43941">
    <property type="entry name" value="STRUCTURAL MAINTENANCE OF CHROMOSOMES PROTEIN 2"/>
    <property type="match status" value="1"/>
</dbReference>
<feature type="region of interest" description="Disordered" evidence="2">
    <location>
        <begin position="308"/>
        <end position="327"/>
    </location>
</feature>
<feature type="chain" id="PRO_5034954387" evidence="3">
    <location>
        <begin position="18"/>
        <end position="811"/>
    </location>
</feature>
<keyword evidence="3" id="KW-0732">Signal</keyword>
<dbReference type="GO" id="GO:0000793">
    <property type="term" value="C:condensed chromosome"/>
    <property type="evidence" value="ECO:0007669"/>
    <property type="project" value="TreeGrafter"/>
</dbReference>